<gene>
    <name evidence="3" type="ORF">ABDJ40_04530</name>
</gene>
<accession>A0ABV0GAE1</accession>
<organism evidence="3 4">
    <name type="scientific">Roseateles flavus</name>
    <dbReference type="NCBI Taxonomy" id="3149041"/>
    <lineage>
        <taxon>Bacteria</taxon>
        <taxon>Pseudomonadati</taxon>
        <taxon>Pseudomonadota</taxon>
        <taxon>Betaproteobacteria</taxon>
        <taxon>Burkholderiales</taxon>
        <taxon>Sphaerotilaceae</taxon>
        <taxon>Roseateles</taxon>
    </lineage>
</organism>
<dbReference type="InterPro" id="IPR011004">
    <property type="entry name" value="Trimer_LpxA-like_sf"/>
</dbReference>
<dbReference type="Gene3D" id="2.160.10.10">
    <property type="entry name" value="Hexapeptide repeat proteins"/>
    <property type="match status" value="1"/>
</dbReference>
<dbReference type="RefSeq" id="WP_347606605.1">
    <property type="nucleotide sequence ID" value="NZ_JBDPZC010000001.1"/>
</dbReference>
<comment type="similarity">
    <text evidence="1">Belongs to the transferase hexapeptide repeat family.</text>
</comment>
<dbReference type="SUPFAM" id="SSF51161">
    <property type="entry name" value="Trimeric LpxA-like enzymes"/>
    <property type="match status" value="1"/>
</dbReference>
<dbReference type="PANTHER" id="PTHR23416">
    <property type="entry name" value="SIALIC ACID SYNTHASE-RELATED"/>
    <property type="match status" value="1"/>
</dbReference>
<keyword evidence="4" id="KW-1185">Reference proteome</keyword>
<dbReference type="InterPro" id="IPR051159">
    <property type="entry name" value="Hexapeptide_acetyltransf"/>
</dbReference>
<dbReference type="PANTHER" id="PTHR23416:SF23">
    <property type="entry name" value="ACETYLTRANSFERASE C18B11.09C-RELATED"/>
    <property type="match status" value="1"/>
</dbReference>
<reference evidence="3 4" key="1">
    <citation type="submission" date="2024-05" db="EMBL/GenBank/DDBJ databases">
        <title>Roseateles sp. 2.12 16S ribosomal RNA gene Genome sequencing and assembly.</title>
        <authorList>
            <person name="Woo H."/>
        </authorList>
    </citation>
    <scope>NUCLEOTIDE SEQUENCE [LARGE SCALE GENOMIC DNA]</scope>
    <source>
        <strain evidence="3 4">2.12</strain>
    </source>
</reference>
<comment type="caution">
    <text evidence="3">The sequence shown here is derived from an EMBL/GenBank/DDBJ whole genome shotgun (WGS) entry which is preliminary data.</text>
</comment>
<dbReference type="EMBL" id="JBDPZC010000001">
    <property type="protein sequence ID" value="MEO3712030.1"/>
    <property type="molecule type" value="Genomic_DNA"/>
</dbReference>
<name>A0ABV0GAE1_9BURK</name>
<dbReference type="InterPro" id="IPR001451">
    <property type="entry name" value="Hexapep"/>
</dbReference>
<dbReference type="Pfam" id="PF00132">
    <property type="entry name" value="Hexapep"/>
    <property type="match status" value="1"/>
</dbReference>
<sequence>MLLGYRLDALRARVRARWLGLLGLAVGAGAQVHPGVRLRHGEGCAIGERSILYRGVQILATAGGRFRIGRDSHLAPGGYLLVGAQQLLIGDDVAIGPGLMLFCESNDVQGAGLFRQQYRRAEVRIGSNVFIGARVTVLPGSVIEDRVAVAAHAVVSGRLASGWLYGGAPARALRRLGGAEGLSA</sequence>
<keyword evidence="2" id="KW-0808">Transferase</keyword>
<evidence type="ECO:0000256" key="1">
    <source>
        <dbReference type="ARBA" id="ARBA00007274"/>
    </source>
</evidence>
<evidence type="ECO:0000313" key="4">
    <source>
        <dbReference type="Proteomes" id="UP001462640"/>
    </source>
</evidence>
<dbReference type="Proteomes" id="UP001462640">
    <property type="component" value="Unassembled WGS sequence"/>
</dbReference>
<evidence type="ECO:0000256" key="2">
    <source>
        <dbReference type="ARBA" id="ARBA00022679"/>
    </source>
</evidence>
<proteinExistence type="inferred from homology"/>
<protein>
    <submittedName>
        <fullName evidence="3">DapH/DapD/GlmU-related protein</fullName>
    </submittedName>
</protein>
<evidence type="ECO:0000313" key="3">
    <source>
        <dbReference type="EMBL" id="MEO3712030.1"/>
    </source>
</evidence>